<gene>
    <name evidence="3" type="ORF">VC83_01154</name>
</gene>
<name>A0A177AJY1_9PEZI</name>
<dbReference type="VEuPathDB" id="FungiDB:GMDG_04265"/>
<evidence type="ECO:0000259" key="2">
    <source>
        <dbReference type="Pfam" id="PF08639"/>
    </source>
</evidence>
<organism evidence="3">
    <name type="scientific">Pseudogymnoascus destructans</name>
    <dbReference type="NCBI Taxonomy" id="655981"/>
    <lineage>
        <taxon>Eukaryota</taxon>
        <taxon>Fungi</taxon>
        <taxon>Dikarya</taxon>
        <taxon>Ascomycota</taxon>
        <taxon>Pezizomycotina</taxon>
        <taxon>Leotiomycetes</taxon>
        <taxon>Thelebolales</taxon>
        <taxon>Thelebolaceae</taxon>
        <taxon>Pseudogymnoascus</taxon>
    </lineage>
</organism>
<feature type="compositionally biased region" description="Low complexity" evidence="1">
    <location>
        <begin position="581"/>
        <end position="595"/>
    </location>
</feature>
<evidence type="ECO:0000313" key="3">
    <source>
        <dbReference type="EMBL" id="OAF62368.1"/>
    </source>
</evidence>
<dbReference type="Gene3D" id="1.20.58.2130">
    <property type="match status" value="1"/>
</dbReference>
<feature type="region of interest" description="Disordered" evidence="1">
    <location>
        <begin position="23"/>
        <end position="56"/>
    </location>
</feature>
<proteinExistence type="predicted"/>
<feature type="region of interest" description="Disordered" evidence="1">
    <location>
        <begin position="949"/>
        <end position="1011"/>
    </location>
</feature>
<dbReference type="InterPro" id="IPR042511">
    <property type="entry name" value="Sld3"/>
</dbReference>
<feature type="compositionally biased region" description="Polar residues" evidence="1">
    <location>
        <begin position="644"/>
        <end position="662"/>
    </location>
</feature>
<dbReference type="GO" id="GO:0006270">
    <property type="term" value="P:DNA replication initiation"/>
    <property type="evidence" value="ECO:0007669"/>
    <property type="project" value="InterPro"/>
</dbReference>
<feature type="compositionally biased region" description="Low complexity" evidence="1">
    <location>
        <begin position="502"/>
        <end position="514"/>
    </location>
</feature>
<dbReference type="GO" id="GO:0031261">
    <property type="term" value="C:DNA replication preinitiation complex"/>
    <property type="evidence" value="ECO:0007669"/>
    <property type="project" value="TreeGrafter"/>
</dbReference>
<protein>
    <recommendedName>
        <fullName evidence="2">DNA replication regulator Sld3 C-terminal domain-containing protein</fullName>
    </recommendedName>
</protein>
<feature type="compositionally biased region" description="Polar residues" evidence="1">
    <location>
        <begin position="878"/>
        <end position="890"/>
    </location>
</feature>
<reference evidence="3" key="1">
    <citation type="submission" date="2016-03" db="EMBL/GenBank/DDBJ databases">
        <title>Updated assembly of Pseudogymnoascus destructans, the fungus causing white-nose syndrome of bats.</title>
        <authorList>
            <person name="Palmer J.M."/>
            <person name="Drees K.P."/>
            <person name="Foster J.T."/>
            <person name="Lindner D.L."/>
        </authorList>
    </citation>
    <scope>NUCLEOTIDE SEQUENCE [LARGE SCALE GENOMIC DNA]</scope>
    <source>
        <strain evidence="3">20631-21</strain>
    </source>
</reference>
<feature type="region of interest" description="Disordered" evidence="1">
    <location>
        <begin position="878"/>
        <end position="922"/>
    </location>
</feature>
<dbReference type="Proteomes" id="UP000077154">
    <property type="component" value="Unassembled WGS sequence"/>
</dbReference>
<feature type="compositionally biased region" description="Polar residues" evidence="1">
    <location>
        <begin position="229"/>
        <end position="246"/>
    </location>
</feature>
<feature type="region of interest" description="Disordered" evidence="1">
    <location>
        <begin position="760"/>
        <end position="792"/>
    </location>
</feature>
<dbReference type="GeneID" id="36284246"/>
<feature type="region of interest" description="Disordered" evidence="1">
    <location>
        <begin position="229"/>
        <end position="249"/>
    </location>
</feature>
<feature type="region of interest" description="Disordered" evidence="1">
    <location>
        <begin position="724"/>
        <end position="748"/>
    </location>
</feature>
<evidence type="ECO:0000256" key="1">
    <source>
        <dbReference type="SAM" id="MobiDB-lite"/>
    </source>
</evidence>
<dbReference type="PANTHER" id="PTHR28067">
    <property type="entry name" value="DNA REPLICATION REGULATOR SLD3"/>
    <property type="match status" value="1"/>
</dbReference>
<dbReference type="EMBL" id="KV441387">
    <property type="protein sequence ID" value="OAF62368.1"/>
    <property type="molecule type" value="Genomic_DNA"/>
</dbReference>
<dbReference type="eggNOG" id="ENOG502S01X">
    <property type="taxonomic scope" value="Eukaryota"/>
</dbReference>
<dbReference type="OrthoDB" id="5395343at2759"/>
<feature type="region of interest" description="Disordered" evidence="1">
    <location>
        <begin position="558"/>
        <end position="686"/>
    </location>
</feature>
<dbReference type="Pfam" id="PF08639">
    <property type="entry name" value="Sld3_STD"/>
    <property type="match status" value="1"/>
</dbReference>
<feature type="region of interest" description="Disordered" evidence="1">
    <location>
        <begin position="502"/>
        <end position="523"/>
    </location>
</feature>
<dbReference type="PANTHER" id="PTHR28067:SF1">
    <property type="entry name" value="DNA REPLICATION REGULATOR SLD3"/>
    <property type="match status" value="1"/>
</dbReference>
<sequence length="1011" mass="110038">MLVHDGFMAQDASLQCYETRPKSGVLTPASDGSSSHNGSQVISRKRKRGPVENGGGLEELLSERFTVKPHPSSVHDRPRSFKPIALLSRSDFPLSYLDRSRPAPSALPDSRLYESHVKILELEQRMGNTPVVLIAQLDDNKALYAVEYESKGLYVLFKLGSWVDLGKLCSVAVVSRRPYTKSHKLNNPQDVAGRGASANNALSPAESDKYSKKKRLAIEAIQSMVKRPSTSQSLNIEETASTSMEPPSTALPLEPIQNAQPDPVASVQLLQDAALEEPRAEDMLDGVRSQYLDTLYLSKVSTAYFAKGPLSRARAAFHLDLDSTLHMKDLTQFLDSLVLPTNILDKKYKDGLQEFVSTLDPGIDSDLDAHMKTRPRKRKIKKVKLGKNGLYNTEDSFIKSWWENHDADAEVPGAAREDTTRSRISKLRVREILLQIILILETLALQKLCPPPDPNDDLPLPAVAEATPGDKAVRSKAKKPRDLPALVAVHLDRLSIWSLSAGEGTSTSKTGTTSNAPNLTTTGGSDATDILRNFCLEVVVPFFSARLPSLCDTICRKLGGPRVSSPARPPLRKSSSMSATAPSRPSAISKKSASSESRRSLQRALTDEKLQARSKSRRPSVAVSLLRSATAPILPPTRKREGSEATSLSSIPTMNSQSQHASRTAAHKARKPSQTENGMSVGALPDRNSKKANIEAELKYAISALKKPNRQFAGQTTVDLAEKRALASASQSRKAKKPTRNPGFQNLRPTGVQILATPKKPRNQDMNIGPGSQLFSQHQAEPELEPSFVPPSSISRVPSSGYRLAIPDSSPPLYRTAVVLREQYQSSVANATPTRSARQTKLDYNTSVVDTTPVRATSAYYGNLGATNQAGVVADTPVRTSRAASDNSKNPFAAPKPRRDLEIPPSPSPPRAPRSSTIDGFLRVPTEPYSENISETPRKSAPILCTPVKTRTEPQNEAVRPRSPLKPLNFSAASSRFEEGSSLLESKAVKPAAAADEGDIYKSLGWDDDDL</sequence>
<accession>A0A177AJY1</accession>
<dbReference type="InterPro" id="IPR013948">
    <property type="entry name" value="DNA_replication_reg_Sld3_C"/>
</dbReference>
<feature type="domain" description="DNA replication regulator Sld3 C-terminal" evidence="2">
    <location>
        <begin position="282"/>
        <end position="835"/>
    </location>
</feature>
<dbReference type="AlphaFoldDB" id="A0A177AJY1"/>
<feature type="region of interest" description="Disordered" evidence="1">
    <location>
        <begin position="184"/>
        <end position="208"/>
    </location>
</feature>
<dbReference type="VEuPathDB" id="FungiDB:GMDG_04266"/>
<feature type="compositionally biased region" description="Polar residues" evidence="1">
    <location>
        <begin position="30"/>
        <end position="42"/>
    </location>
</feature>
<dbReference type="RefSeq" id="XP_024327640.1">
    <property type="nucleotide sequence ID" value="XM_024464839.1"/>
</dbReference>